<protein>
    <submittedName>
        <fullName evidence="1">Uncharacterized protein</fullName>
    </submittedName>
</protein>
<accession>A0A835EH34</accession>
<evidence type="ECO:0000313" key="1">
    <source>
        <dbReference type="EMBL" id="KAF8695249.1"/>
    </source>
</evidence>
<sequence length="121" mass="13849">MRYSGAMYPLVPATRVWTRERPSPASGKRRAMPKSAILGTHRSSRRMLLALMSRWMMGVCASSWRYSRPRATPTTTSCRRGQVSSARSNRWLLLLAGHCEKTRCQCHKQMVGRDVCKYEEA</sequence>
<proteinExistence type="predicted"/>
<dbReference type="EMBL" id="JACEFO010001897">
    <property type="protein sequence ID" value="KAF8695249.1"/>
    <property type="molecule type" value="Genomic_DNA"/>
</dbReference>
<dbReference type="Proteomes" id="UP000636709">
    <property type="component" value="Unassembled WGS sequence"/>
</dbReference>
<name>A0A835EH34_9POAL</name>
<reference evidence="1" key="1">
    <citation type="submission" date="2020-07" db="EMBL/GenBank/DDBJ databases">
        <title>Genome sequence and genetic diversity analysis of an under-domesticated orphan crop, white fonio (Digitaria exilis).</title>
        <authorList>
            <person name="Bennetzen J.L."/>
            <person name="Chen S."/>
            <person name="Ma X."/>
            <person name="Wang X."/>
            <person name="Yssel A.E.J."/>
            <person name="Chaluvadi S.R."/>
            <person name="Johnson M."/>
            <person name="Gangashetty P."/>
            <person name="Hamidou F."/>
            <person name="Sanogo M.D."/>
            <person name="Zwaenepoel A."/>
            <person name="Wallace J."/>
            <person name="Van De Peer Y."/>
            <person name="Van Deynze A."/>
        </authorList>
    </citation>
    <scope>NUCLEOTIDE SEQUENCE</scope>
    <source>
        <tissue evidence="1">Leaves</tissue>
    </source>
</reference>
<comment type="caution">
    <text evidence="1">The sequence shown here is derived from an EMBL/GenBank/DDBJ whole genome shotgun (WGS) entry which is preliminary data.</text>
</comment>
<organism evidence="1 2">
    <name type="scientific">Digitaria exilis</name>
    <dbReference type="NCBI Taxonomy" id="1010633"/>
    <lineage>
        <taxon>Eukaryota</taxon>
        <taxon>Viridiplantae</taxon>
        <taxon>Streptophyta</taxon>
        <taxon>Embryophyta</taxon>
        <taxon>Tracheophyta</taxon>
        <taxon>Spermatophyta</taxon>
        <taxon>Magnoliopsida</taxon>
        <taxon>Liliopsida</taxon>
        <taxon>Poales</taxon>
        <taxon>Poaceae</taxon>
        <taxon>PACMAD clade</taxon>
        <taxon>Panicoideae</taxon>
        <taxon>Panicodae</taxon>
        <taxon>Paniceae</taxon>
        <taxon>Anthephorinae</taxon>
        <taxon>Digitaria</taxon>
    </lineage>
</organism>
<dbReference type="AlphaFoldDB" id="A0A835EH34"/>
<evidence type="ECO:0000313" key="2">
    <source>
        <dbReference type="Proteomes" id="UP000636709"/>
    </source>
</evidence>
<gene>
    <name evidence="1" type="ORF">HU200_037466</name>
</gene>
<keyword evidence="2" id="KW-1185">Reference proteome</keyword>